<keyword evidence="5" id="KW-1185">Reference proteome</keyword>
<gene>
    <name evidence="4" type="ORF">SAMN05216218_104284</name>
</gene>
<dbReference type="PROSITE" id="PS00018">
    <property type="entry name" value="EF_HAND_1"/>
    <property type="match status" value="2"/>
</dbReference>
<proteinExistence type="predicted"/>
<feature type="region of interest" description="Disordered" evidence="1">
    <location>
        <begin position="32"/>
        <end position="54"/>
    </location>
</feature>
<feature type="region of interest" description="Disordered" evidence="1">
    <location>
        <begin position="451"/>
        <end position="471"/>
    </location>
</feature>
<dbReference type="EMBL" id="FNBK01000004">
    <property type="protein sequence ID" value="SDF22425.1"/>
    <property type="molecule type" value="Genomic_DNA"/>
</dbReference>
<reference evidence="5" key="1">
    <citation type="submission" date="2016-10" db="EMBL/GenBank/DDBJ databases">
        <authorList>
            <person name="Varghese N."/>
            <person name="Submissions S."/>
        </authorList>
    </citation>
    <scope>NUCLEOTIDE SEQUENCE [LARGE SCALE GENOMIC DNA]</scope>
    <source>
        <strain evidence="5">IBRC-M 10760</strain>
    </source>
</reference>
<dbReference type="RefSeq" id="WP_092690054.1">
    <property type="nucleotide sequence ID" value="NZ_FNBK01000004.1"/>
</dbReference>
<feature type="compositionally biased region" description="Gly residues" evidence="1">
    <location>
        <begin position="2828"/>
        <end position="2854"/>
    </location>
</feature>
<feature type="compositionally biased region" description="Low complexity" evidence="1">
    <location>
        <begin position="2877"/>
        <end position="2924"/>
    </location>
</feature>
<dbReference type="InterPro" id="IPR011635">
    <property type="entry name" value="CARDB"/>
</dbReference>
<evidence type="ECO:0000313" key="4">
    <source>
        <dbReference type="EMBL" id="SDF22425.1"/>
    </source>
</evidence>
<feature type="region of interest" description="Disordered" evidence="1">
    <location>
        <begin position="2805"/>
        <end position="2924"/>
    </location>
</feature>
<dbReference type="InterPro" id="IPR013783">
    <property type="entry name" value="Ig-like_fold"/>
</dbReference>
<evidence type="ECO:0000259" key="3">
    <source>
        <dbReference type="Pfam" id="PF07705"/>
    </source>
</evidence>
<feature type="compositionally biased region" description="Low complexity" evidence="1">
    <location>
        <begin position="2805"/>
        <end position="2827"/>
    </location>
</feature>
<accession>A0A1G7JBZ6</accession>
<keyword evidence="2" id="KW-1133">Transmembrane helix</keyword>
<keyword evidence="2" id="KW-0812">Transmembrane</keyword>
<protein>
    <submittedName>
        <fullName evidence="4">CARDB protein</fullName>
    </submittedName>
</protein>
<feature type="region of interest" description="Disordered" evidence="1">
    <location>
        <begin position="1848"/>
        <end position="1884"/>
    </location>
</feature>
<name>A0A1G7JBZ6_9EURY</name>
<feature type="transmembrane region" description="Helical" evidence="2">
    <location>
        <begin position="2927"/>
        <end position="2946"/>
    </location>
</feature>
<dbReference type="Proteomes" id="UP000199076">
    <property type="component" value="Unassembled WGS sequence"/>
</dbReference>
<dbReference type="OrthoDB" id="242889at2157"/>
<organism evidence="4 5">
    <name type="scientific">Halorientalis regularis</name>
    <dbReference type="NCBI Taxonomy" id="660518"/>
    <lineage>
        <taxon>Archaea</taxon>
        <taxon>Methanobacteriati</taxon>
        <taxon>Methanobacteriota</taxon>
        <taxon>Stenosarchaea group</taxon>
        <taxon>Halobacteria</taxon>
        <taxon>Halobacteriales</taxon>
        <taxon>Haloarculaceae</taxon>
        <taxon>Halorientalis</taxon>
    </lineage>
</organism>
<evidence type="ECO:0000313" key="5">
    <source>
        <dbReference type="Proteomes" id="UP000199076"/>
    </source>
</evidence>
<dbReference type="Gene3D" id="2.160.20.110">
    <property type="match status" value="4"/>
</dbReference>
<feature type="compositionally biased region" description="Low complexity" evidence="1">
    <location>
        <begin position="2640"/>
        <end position="2657"/>
    </location>
</feature>
<dbReference type="Pfam" id="PF07705">
    <property type="entry name" value="CARDB"/>
    <property type="match status" value="1"/>
</dbReference>
<dbReference type="Gene3D" id="1.10.238.10">
    <property type="entry name" value="EF-hand"/>
    <property type="match status" value="1"/>
</dbReference>
<evidence type="ECO:0000256" key="1">
    <source>
        <dbReference type="SAM" id="MobiDB-lite"/>
    </source>
</evidence>
<dbReference type="STRING" id="660518.SAMN05216218_104284"/>
<dbReference type="InterPro" id="IPR018247">
    <property type="entry name" value="EF_Hand_1_Ca_BS"/>
</dbReference>
<feature type="domain" description="CARDB" evidence="3">
    <location>
        <begin position="2235"/>
        <end position="2338"/>
    </location>
</feature>
<evidence type="ECO:0000256" key="2">
    <source>
        <dbReference type="SAM" id="Phobius"/>
    </source>
</evidence>
<dbReference type="Gene3D" id="2.60.40.10">
    <property type="entry name" value="Immunoglobulins"/>
    <property type="match status" value="1"/>
</dbReference>
<keyword evidence="2" id="KW-0472">Membrane</keyword>
<sequence>MLVLVVTAALVVWPIAGAVGPLGAVAAQADDGTRTVGGSDTTASRAAGGGPVAEGRSSVVAQQANPVEIEDWNDLDAIRNDLDGDYVLVNDLDETTPGYEDVAGPNANSGSGFEPIGNDSARFSGTLDGNGHEIVGLFADRPDTTPVGLIGNSRGSVTDLALSDVDLNGDNGVGAVVGRNSGTVANVQVSGVLNASFYVGGVAGSNSGLVNRTTVSGTIEGRYGGGVVGVNNDEGVVRQSNNTASVRARQAGGVVGSNNGLVRLSSNAGTVTGDFTVGGIVGVNGNALIEGEAVTTAYNTGTVNHTGPSDTGGTGGIVGRNIATVNRSWVSAAVESGLERDVAAAVGFTDGTVSGVYYDTSATAIDDRNATGLAGSELQGDSAVDAMDRLDFQNTWETGGQDEFPDLRVQVGADVGSGPSSRIEDWNDLDAIRQNLSDDYVLANDLTPSTPGYEDVAGPEANNGSGFEPIGVESEQFNGTFDGDGHTVSGLSIDRPNDSHAGLFGWNNGTVRNVSLVDAEVTARDAVGTLVGTNGGTVRNVSARGTVGGRDVAGGLVGLNEPTGTVREASATVTVGDQDLTNAGGLVGFNEGTVRGASAGGTVSGDTWVGGLVGFSSFEGSVTNVSANGTVSGDTWVGGLVGDNGGIVQAAVAAGAVDGADRVGGLVGENRRRVTDTFAVGPVSGTTNVGGLVGYNNSFGPTDPVEDSYWDTETTGQGTSGDDATPLSTTEMTGQAARENMSGLDFENTWAAGGPGEYPELRALADGGPSSRIEDWNDLDAIRQNLSGDYVLANDLTPSTAGYDEVAGPDANDGLGFEPIGNGTAGFTGSFDGNGRVISGLVVNQTGVGQAENNRGLFYNLSGRVTDLALENVDVGGAANVGGLAGYTGSLQNATIRNVSVAGEIRSVVGNAGGIAGTAFSGTTITDSTTAVEIDTDNTVGGLIGIALSTDVRRSQARGRISAGGGVAGGLIGFNEEVTVRNSSAAVDVAASGPEVGGLVGFQSVQSEVVDSYATGNVSGTSSVGGLVGAFGGVLDRTYATGEVTGDSNVGGLTGERDRFTGERTVRNSYWDTEATGQDGSANGTALTTAAMTGDAARGNMTGFDFDDTWYVPGPDEFPRLRALDDVERNDTALRGLEVTDRQFRQFLRNEEGRTVVVNVTNRGVVNQTEDVVFSIPTEEAPVGRNEVVSTVRLRENVTFEPLETKTFEFRLPEIELGPSSNTDFEVSYDRQQGTLELTNNASRPLIAGEVIVDGTNLTDVDGLTRLSAVTSLDGNETVDPGRTVSLPTTSDAATLRVLVSERITPTLEADTLRRDVDLFLLPSSARPTPRVRADRDPAFPVTQPVRFRVGQAVRSYFFGRGSETPDVEWEFLYPSLDRARGRPGGIGVPDDIEKVTFTGTRVTQAFAEAGRAGASVTVQYPNQPQTTFRTKPYRVGSPEQLPPILTGVDGSDGVYISDPGDDLEPDGETTIREGFGAQFLAPDQVTRVTFAPQWVDGGNVTDTNPSDGWSAEFDVSDVPNDDGFGPDAELRVVAVDDEGRTVETVDLYTTDPPLWAERIYRNGGSTVGSDGGTVGEAIVIPDGGLNAVVEPPKSYPVVGGKQIGLSGAIRYGVDTYQREAFAARYGDGSLSVGVPLSAVTNVNQSFRIGAAAEYGVPEWRLNGNARFYVIARTLLTRDLQIGLPGRFPAVGGQNVSASAYIGPGYGFELTLSGIRGGRLTVDEGLGYANVTGGVEAAQSVAGQEVFVSVDGEIEGNGEATIDNDPNRFDDVSITSIDFGGSLDGAVGARVSAPGFSGEFTAGKTLFAAGSQDVDRPGPPFAARAGPSTVLPMAAGTPAVPLSLDRAPTLGQTGRRASYDPADGRLTDNGLNDTDPAIAGSDGDYTVAWSGQARDRPQPERREIYVREYADGSFGDRVRLTDDAAYNVDPTVARAGGTTVVAWARMESDQLDSIPAGELTFQDTRNASEIAYAVNDDTGWSEPRVLTNDSRYQGSPVAAAIASGTGFVVAYERDGDFDYTTLDDETVEYARLDAAGTPVENGTLGNGHGPRAAPTDTGAVRIGHESPSDGASTLVVSEVDDTGVTTLREEAVDNLTTFDVAADAVAWTADGTSGSGAVTLADGDGVRTVPVGNGTTVRELRLATVGDRRLLQYQGSSPAADEAFLPNARTTYYQLFRNGSWSPPRTVEQAVDTDRTIYDHAVTTDDRSFVSVAAAVAFGQPGAVDDLFYVDHDYRPDLTVSLPEDDRATVRNATVGDRVSLDVTVANTGDAGTGGRSELAAADGNGTVIDAVTVDPIDAGSRSTVSVTTTVPETGVVTLRADAEGELAELSEANNEATAVAQRPRLSVENARQTPTTDGLVMNATVTNAGETLVTNASVELVNGDLGLERSVAGSLAPGETGSVGFEVSRDVLNRSEPGQVLVRATEPAEQRLAARERLPLARAGPTIPEPGVEAVSLGNTTFVSVPITNGGLNGTRTELEVAYGDDVRTRQVCVPPATAERPTGFRRAFVTAPNLSTGQSVSVALNDSRNGTARSVAPTERGTVARVRVRPRDGEAPPLVDGRLPTDADCDGVYEDFDGDGVVTDDDLRAFFERRTDESLRTQRPRFDANGDGRVDVHDVQTILAETDDGDGADGGGPQPSVVGPSEPGPTGAPGAVAGVAFAGAATGGTAGVGAQTAATEPEIEIEDGVTVPADGTATVAVTVPNDPVGAFNVTVRADGPLTVTELAAVDSEYSEQLADRDGGPALVAAGHGDGPAILEATLRGEATGNGTVVVDTESISDDGGTRYESPAAVSASLTVAADVDAGSGSDDSGSGSDDGSSDSGTGSDGGSDGGTGSGGGGNAGGVTGGGDAGVADDGERTVTATPERTTEGTRTETTTTTATESTTEPTTETSGATPITAAEPAAEDGGTPTAAPTTTTADGPGFGRLAALVALFVAVLAARIRRRGR</sequence>
<feature type="region of interest" description="Disordered" evidence="1">
    <location>
        <begin position="2627"/>
        <end position="2657"/>
    </location>
</feature>